<proteinExistence type="inferred from homology"/>
<dbReference type="GO" id="GO:0006426">
    <property type="term" value="P:glycyl-tRNA aminoacylation"/>
    <property type="evidence" value="ECO:0007669"/>
    <property type="project" value="InterPro"/>
</dbReference>
<evidence type="ECO:0000256" key="7">
    <source>
        <dbReference type="ARBA" id="ARBA00023146"/>
    </source>
</evidence>
<evidence type="ECO:0000256" key="8">
    <source>
        <dbReference type="ARBA" id="ARBA00047937"/>
    </source>
</evidence>
<gene>
    <name evidence="9" type="ORF">METZ01_LOCUS178906</name>
</gene>
<evidence type="ECO:0000256" key="5">
    <source>
        <dbReference type="ARBA" id="ARBA00022840"/>
    </source>
</evidence>
<dbReference type="Pfam" id="PF02092">
    <property type="entry name" value="tRNA_synt_2f"/>
    <property type="match status" value="1"/>
</dbReference>
<keyword evidence="5" id="KW-0067">ATP-binding</keyword>
<dbReference type="EC" id="6.1.1.14" evidence="2"/>
<evidence type="ECO:0000256" key="1">
    <source>
        <dbReference type="ARBA" id="ARBA00008226"/>
    </source>
</evidence>
<keyword evidence="6" id="KW-0648">Protein biosynthesis</keyword>
<accession>A0A382CJR9</accession>
<keyword evidence="4" id="KW-0547">Nucleotide-binding</keyword>
<organism evidence="9">
    <name type="scientific">marine metagenome</name>
    <dbReference type="NCBI Taxonomy" id="408172"/>
    <lineage>
        <taxon>unclassified sequences</taxon>
        <taxon>metagenomes</taxon>
        <taxon>ecological metagenomes</taxon>
    </lineage>
</organism>
<feature type="non-terminal residue" evidence="9">
    <location>
        <position position="303"/>
    </location>
</feature>
<keyword evidence="3" id="KW-0436">Ligase</keyword>
<evidence type="ECO:0000256" key="6">
    <source>
        <dbReference type="ARBA" id="ARBA00022917"/>
    </source>
</evidence>
<dbReference type="AlphaFoldDB" id="A0A382CJR9"/>
<evidence type="ECO:0000256" key="2">
    <source>
        <dbReference type="ARBA" id="ARBA00012829"/>
    </source>
</evidence>
<evidence type="ECO:0000313" key="9">
    <source>
        <dbReference type="EMBL" id="SVB26052.1"/>
    </source>
</evidence>
<reference evidence="9" key="1">
    <citation type="submission" date="2018-05" db="EMBL/GenBank/DDBJ databases">
        <authorList>
            <person name="Lanie J.A."/>
            <person name="Ng W.-L."/>
            <person name="Kazmierczak K.M."/>
            <person name="Andrzejewski T.M."/>
            <person name="Davidsen T.M."/>
            <person name="Wayne K.J."/>
            <person name="Tettelin H."/>
            <person name="Glass J.I."/>
            <person name="Rusch D."/>
            <person name="Podicherti R."/>
            <person name="Tsui H.-C.T."/>
            <person name="Winkler M.E."/>
        </authorList>
    </citation>
    <scope>NUCLEOTIDE SEQUENCE</scope>
</reference>
<evidence type="ECO:0000256" key="4">
    <source>
        <dbReference type="ARBA" id="ARBA00022741"/>
    </source>
</evidence>
<keyword evidence="7" id="KW-0030">Aminoacyl-tRNA synthetase</keyword>
<dbReference type="GO" id="GO:0005524">
    <property type="term" value="F:ATP binding"/>
    <property type="evidence" value="ECO:0007669"/>
    <property type="project" value="UniProtKB-KW"/>
</dbReference>
<dbReference type="InterPro" id="IPR006194">
    <property type="entry name" value="Gly-tRNA-synth_heterodimer"/>
</dbReference>
<dbReference type="GO" id="GO:0005829">
    <property type="term" value="C:cytosol"/>
    <property type="evidence" value="ECO:0007669"/>
    <property type="project" value="TreeGrafter"/>
</dbReference>
<comment type="catalytic activity">
    <reaction evidence="8">
        <text>tRNA(Gly) + glycine + ATP = glycyl-tRNA(Gly) + AMP + diphosphate</text>
        <dbReference type="Rhea" id="RHEA:16013"/>
        <dbReference type="Rhea" id="RHEA-COMP:9664"/>
        <dbReference type="Rhea" id="RHEA-COMP:9683"/>
        <dbReference type="ChEBI" id="CHEBI:30616"/>
        <dbReference type="ChEBI" id="CHEBI:33019"/>
        <dbReference type="ChEBI" id="CHEBI:57305"/>
        <dbReference type="ChEBI" id="CHEBI:78442"/>
        <dbReference type="ChEBI" id="CHEBI:78522"/>
        <dbReference type="ChEBI" id="CHEBI:456215"/>
        <dbReference type="EC" id="6.1.1.14"/>
    </reaction>
</comment>
<dbReference type="PANTHER" id="PTHR30075:SF2">
    <property type="entry name" value="GLYCINE--TRNA LIGASE, CHLOROPLASTIC_MITOCHONDRIAL 2"/>
    <property type="match status" value="1"/>
</dbReference>
<dbReference type="EMBL" id="UINC01034737">
    <property type="protein sequence ID" value="SVB26052.1"/>
    <property type="molecule type" value="Genomic_DNA"/>
</dbReference>
<dbReference type="PANTHER" id="PTHR30075">
    <property type="entry name" value="GLYCYL-TRNA SYNTHETASE"/>
    <property type="match status" value="1"/>
</dbReference>
<dbReference type="GO" id="GO:0004820">
    <property type="term" value="F:glycine-tRNA ligase activity"/>
    <property type="evidence" value="ECO:0007669"/>
    <property type="project" value="UniProtKB-EC"/>
</dbReference>
<name>A0A382CJR9_9ZZZZ</name>
<dbReference type="InterPro" id="IPR015944">
    <property type="entry name" value="Gly-tRNA-synth_bsu"/>
</dbReference>
<evidence type="ECO:0000256" key="3">
    <source>
        <dbReference type="ARBA" id="ARBA00022598"/>
    </source>
</evidence>
<protein>
    <recommendedName>
        <fullName evidence="2">glycine--tRNA ligase</fullName>
        <ecNumber evidence="2">6.1.1.14</ecNumber>
    </recommendedName>
</protein>
<sequence length="303" mass="35647">MSEFFLELFSEEIPSKLQVNARKSLLENLKKFFEENEVSIKGKFNVFSTPNRLVVHIDKITREIFKKSEEIRGPNINVPDKGLDGFVRSNNIKKTQIYKKKTDKGEFYFYKKPSQKINTADLVKKNIPNILLKILWNKSMKWGDHNLFWGRPLKSILCVFDGKKMDFNFGHLKSSNTTFVDKELEEKTKSFSNFKSYNSFFKSLGILIDQEKRKSFISNELIKLSNKKKLKINLKENLLEEITNIVEKPKILLCEFDKKYLMIPKEILIITMQNHQKYFPTFDNKENLTNNFFVVADTKDPKG</sequence>
<dbReference type="PRINTS" id="PR01045">
    <property type="entry name" value="TRNASYNTHGB"/>
</dbReference>
<comment type="similarity">
    <text evidence="1">Belongs to the class-II aminoacyl-tRNA synthetase family.</text>
</comment>